<organism evidence="2 3">
    <name type="scientific">Branchiostoma floridae</name>
    <name type="common">Florida lancelet</name>
    <name type="synonym">Amphioxus</name>
    <dbReference type="NCBI Taxonomy" id="7739"/>
    <lineage>
        <taxon>Eukaryota</taxon>
        <taxon>Metazoa</taxon>
        <taxon>Chordata</taxon>
        <taxon>Cephalochordata</taxon>
        <taxon>Leptocardii</taxon>
        <taxon>Amphioxiformes</taxon>
        <taxon>Branchiostomatidae</taxon>
        <taxon>Branchiostoma</taxon>
    </lineage>
</organism>
<name>A0A9J7KV81_BRAFL</name>
<keyword evidence="2" id="KW-1185">Reference proteome</keyword>
<protein>
    <submittedName>
        <fullName evidence="3">Uncharacterized protein LOC118412198 isoform X1</fullName>
    </submittedName>
</protein>
<accession>A0A9J7KV81</accession>
<dbReference type="CDD" id="cd06121">
    <property type="entry name" value="cupin_YML079wp"/>
    <property type="match status" value="1"/>
</dbReference>
<sequence>MSEMTQEIVDENIHSEVERLVQLYDLLPHPEGGWFKETFKSTVHCQNEHLHGNKDSRVATVCYYLLPKNGMSHWHRLASDEIWLYHDGGCLKVHMIDEKGVYSSAVLGSSLEHPEARYGVLVPAEVWLAAEPTNGGNFSFISCMVAPGKHGMNRSLNDCCVVAIYTRFSSLSCTAVRNSQDPRPLPNQNKVGGELGAGGPGLGHAYVATISQLAKDSIS</sequence>
<dbReference type="PANTHER" id="PTHR33387">
    <property type="entry name" value="RMLC-LIKE JELLY ROLL FOLD PROTEIN"/>
    <property type="match status" value="1"/>
</dbReference>
<dbReference type="InterPro" id="IPR039935">
    <property type="entry name" value="YML079W-like"/>
</dbReference>
<reference evidence="3" key="2">
    <citation type="submission" date="2025-08" db="UniProtKB">
        <authorList>
            <consortium name="RefSeq"/>
        </authorList>
    </citation>
    <scope>IDENTIFICATION</scope>
    <source>
        <strain evidence="3">S238N-H82</strain>
        <tissue evidence="3">Testes</tissue>
    </source>
</reference>
<dbReference type="OrthoDB" id="6614653at2759"/>
<evidence type="ECO:0000313" key="2">
    <source>
        <dbReference type="Proteomes" id="UP000001554"/>
    </source>
</evidence>
<dbReference type="Gene3D" id="2.60.120.10">
    <property type="entry name" value="Jelly Rolls"/>
    <property type="match status" value="1"/>
</dbReference>
<proteinExistence type="predicted"/>
<dbReference type="SUPFAM" id="SSF51182">
    <property type="entry name" value="RmlC-like cupins"/>
    <property type="match status" value="1"/>
</dbReference>
<dbReference type="Proteomes" id="UP000001554">
    <property type="component" value="Chromosome 3"/>
</dbReference>
<evidence type="ECO:0000259" key="1">
    <source>
        <dbReference type="Pfam" id="PF06172"/>
    </source>
</evidence>
<gene>
    <name evidence="3" type="primary">LOC118412198</name>
</gene>
<dbReference type="InterPro" id="IPR014710">
    <property type="entry name" value="RmlC-like_jellyroll"/>
</dbReference>
<feature type="domain" description="DUF985" evidence="1">
    <location>
        <begin position="19"/>
        <end position="148"/>
    </location>
</feature>
<evidence type="ECO:0000313" key="3">
    <source>
        <dbReference type="RefSeq" id="XP_035670811.1"/>
    </source>
</evidence>
<dbReference type="KEGG" id="bfo:118412198"/>
<dbReference type="InterPro" id="IPR011051">
    <property type="entry name" value="RmlC_Cupin_sf"/>
</dbReference>
<dbReference type="InterPro" id="IPR009327">
    <property type="entry name" value="Cupin_DUF985"/>
</dbReference>
<reference evidence="2" key="1">
    <citation type="journal article" date="2020" name="Nat. Ecol. Evol.">
        <title>Deeply conserved synteny resolves early events in vertebrate evolution.</title>
        <authorList>
            <person name="Simakov O."/>
            <person name="Marletaz F."/>
            <person name="Yue J.X."/>
            <person name="O'Connell B."/>
            <person name="Jenkins J."/>
            <person name="Brandt A."/>
            <person name="Calef R."/>
            <person name="Tung C.H."/>
            <person name="Huang T.K."/>
            <person name="Schmutz J."/>
            <person name="Satoh N."/>
            <person name="Yu J.K."/>
            <person name="Putnam N.H."/>
            <person name="Green R.E."/>
            <person name="Rokhsar D.S."/>
        </authorList>
    </citation>
    <scope>NUCLEOTIDE SEQUENCE [LARGE SCALE GENOMIC DNA]</scope>
    <source>
        <strain evidence="2">S238N-H82</strain>
    </source>
</reference>
<dbReference type="RefSeq" id="XP_035670811.1">
    <property type="nucleotide sequence ID" value="XM_035814918.1"/>
</dbReference>
<dbReference type="Pfam" id="PF06172">
    <property type="entry name" value="Cupin_5"/>
    <property type="match status" value="1"/>
</dbReference>
<dbReference type="GeneID" id="118412198"/>
<dbReference type="PANTHER" id="PTHR33387:SF3">
    <property type="entry name" value="DUF985 DOMAIN-CONTAINING PROTEIN"/>
    <property type="match status" value="1"/>
</dbReference>
<dbReference type="AlphaFoldDB" id="A0A9J7KV81"/>